<accession>A0A2T4U7L1</accession>
<feature type="domain" description="N-acetyltransferase" evidence="1">
    <location>
        <begin position="4"/>
        <end position="153"/>
    </location>
</feature>
<dbReference type="EMBL" id="PZJJ01000007">
    <property type="protein sequence ID" value="PTL39399.1"/>
    <property type="molecule type" value="Genomic_DNA"/>
</dbReference>
<comment type="caution">
    <text evidence="2">The sequence shown here is derived from an EMBL/GenBank/DDBJ whole genome shotgun (WGS) entry which is preliminary data.</text>
</comment>
<keyword evidence="2" id="KW-0808">Transferase</keyword>
<dbReference type="Gene3D" id="3.40.630.30">
    <property type="match status" value="1"/>
</dbReference>
<dbReference type="InterPro" id="IPR016181">
    <property type="entry name" value="Acyl_CoA_acyltransferase"/>
</dbReference>
<dbReference type="GO" id="GO:0016747">
    <property type="term" value="F:acyltransferase activity, transferring groups other than amino-acyl groups"/>
    <property type="evidence" value="ECO:0007669"/>
    <property type="project" value="InterPro"/>
</dbReference>
<evidence type="ECO:0000313" key="2">
    <source>
        <dbReference type="EMBL" id="PTL39399.1"/>
    </source>
</evidence>
<sequence length="284" mass="33297">MNDYSIRMLNGDDIRLYEKMDTGIENDYIVRIFDRLTEGRSEMYGLFTEDRLVSTAGYTLFAGCYAMLGRLRSDRNYRGRSFATTLMNYVKEQALSRPHIQWVGGNTEEQNAPARHVLSNIGLEKQAVLQIAAADQVNDLASGEAPWRQITDDKKKRLWLRETFLESGRIFPYECYYPFPADEALFGHENLNTWRFYENSSGTRYMLTKIDTKDRTYLHVIYPWQDYRNQNGLWETIAAEQARSEHELQEQLQIWLDVQDGGALPENHPFELRSRWTLYGKQTN</sequence>
<organism evidence="2 3">
    <name type="scientific">Alkalicoccus saliphilus</name>
    <dbReference type="NCBI Taxonomy" id="200989"/>
    <lineage>
        <taxon>Bacteria</taxon>
        <taxon>Bacillati</taxon>
        <taxon>Bacillota</taxon>
        <taxon>Bacilli</taxon>
        <taxon>Bacillales</taxon>
        <taxon>Bacillaceae</taxon>
        <taxon>Alkalicoccus</taxon>
    </lineage>
</organism>
<name>A0A2T4U7L1_9BACI</name>
<evidence type="ECO:0000259" key="1">
    <source>
        <dbReference type="PROSITE" id="PS51186"/>
    </source>
</evidence>
<protein>
    <submittedName>
        <fullName evidence="2">N-acetyltransferase</fullName>
    </submittedName>
</protein>
<evidence type="ECO:0000313" key="3">
    <source>
        <dbReference type="Proteomes" id="UP000240509"/>
    </source>
</evidence>
<dbReference type="OrthoDB" id="2423856at2"/>
<gene>
    <name evidence="2" type="ORF">C6Y45_06100</name>
</gene>
<keyword evidence="3" id="KW-1185">Reference proteome</keyword>
<dbReference type="SUPFAM" id="SSF55729">
    <property type="entry name" value="Acyl-CoA N-acyltransferases (Nat)"/>
    <property type="match status" value="1"/>
</dbReference>
<dbReference type="AlphaFoldDB" id="A0A2T4U7L1"/>
<dbReference type="Pfam" id="PF00583">
    <property type="entry name" value="Acetyltransf_1"/>
    <property type="match status" value="1"/>
</dbReference>
<dbReference type="PROSITE" id="PS51186">
    <property type="entry name" value="GNAT"/>
    <property type="match status" value="1"/>
</dbReference>
<proteinExistence type="predicted"/>
<reference evidence="2 3" key="1">
    <citation type="submission" date="2018-03" db="EMBL/GenBank/DDBJ databases">
        <title>Alkalicoccus saliphilus sp. nov., isolated from a mineral pool.</title>
        <authorList>
            <person name="Zhao B."/>
        </authorList>
    </citation>
    <scope>NUCLEOTIDE SEQUENCE [LARGE SCALE GENOMIC DNA]</scope>
    <source>
        <strain evidence="2 3">6AG</strain>
    </source>
</reference>
<dbReference type="RefSeq" id="WP_107584302.1">
    <property type="nucleotide sequence ID" value="NZ_PZJJ01000007.1"/>
</dbReference>
<dbReference type="Proteomes" id="UP000240509">
    <property type="component" value="Unassembled WGS sequence"/>
</dbReference>
<dbReference type="InterPro" id="IPR000182">
    <property type="entry name" value="GNAT_dom"/>
</dbReference>